<name>A0A2P2JDQ3_RHIMU</name>
<evidence type="ECO:0000313" key="1">
    <source>
        <dbReference type="EMBL" id="MBW91577.1"/>
    </source>
</evidence>
<protein>
    <submittedName>
        <fullName evidence="1">Uncharacterized protein</fullName>
    </submittedName>
</protein>
<proteinExistence type="predicted"/>
<reference evidence="1" key="1">
    <citation type="submission" date="2018-02" db="EMBL/GenBank/DDBJ databases">
        <title>Rhizophora mucronata_Transcriptome.</title>
        <authorList>
            <person name="Meera S.P."/>
            <person name="Sreeshan A."/>
            <person name="Augustine A."/>
        </authorList>
    </citation>
    <scope>NUCLEOTIDE SEQUENCE</scope>
    <source>
        <tissue evidence="1">Leaf</tissue>
    </source>
</reference>
<accession>A0A2P2JDQ3</accession>
<organism evidence="1">
    <name type="scientific">Rhizophora mucronata</name>
    <name type="common">Asiatic mangrove</name>
    <dbReference type="NCBI Taxonomy" id="61149"/>
    <lineage>
        <taxon>Eukaryota</taxon>
        <taxon>Viridiplantae</taxon>
        <taxon>Streptophyta</taxon>
        <taxon>Embryophyta</taxon>
        <taxon>Tracheophyta</taxon>
        <taxon>Spermatophyta</taxon>
        <taxon>Magnoliopsida</taxon>
        <taxon>eudicotyledons</taxon>
        <taxon>Gunneridae</taxon>
        <taxon>Pentapetalae</taxon>
        <taxon>rosids</taxon>
        <taxon>fabids</taxon>
        <taxon>Malpighiales</taxon>
        <taxon>Rhizophoraceae</taxon>
        <taxon>Rhizophora</taxon>
    </lineage>
</organism>
<dbReference type="AlphaFoldDB" id="A0A2P2JDQ3"/>
<dbReference type="EMBL" id="GGEC01011094">
    <property type="protein sequence ID" value="MBW91577.1"/>
    <property type="molecule type" value="Transcribed_RNA"/>
</dbReference>
<sequence>MKIPYLSTLFTGISVPKHIAPGSPISRLRIWLRRQPKQRHVLLLHIPLPSAPTRRSRTPYHILSATTLTSGHQISLVQFRQLFVQHLLVLPAVRVQLLPLRNRQSLSNAHISIPDFYPFVVGHHY</sequence>